<feature type="chain" id="PRO_5020830068" description="UrcA family protein" evidence="1">
    <location>
        <begin position="34"/>
        <end position="160"/>
    </location>
</feature>
<feature type="signal peptide" evidence="1">
    <location>
        <begin position="1"/>
        <end position="33"/>
    </location>
</feature>
<dbReference type="RefSeq" id="WP_136964073.1">
    <property type="nucleotide sequence ID" value="NZ_CP039690.1"/>
</dbReference>
<dbReference type="AlphaFoldDB" id="A0A4D7B5K6"/>
<dbReference type="OrthoDB" id="8481321at2"/>
<evidence type="ECO:0000313" key="2">
    <source>
        <dbReference type="EMBL" id="QCI68654.1"/>
    </source>
</evidence>
<dbReference type="KEGG" id="pstg:E8M01_33150"/>
<sequence length="160" mass="17814">MKRFMKRFTKHLAVKRLAMIAASVLVSAGPLTAQPMPDGRGPDPERRAARMECRQDARARGVFGPELRDAVRACMRARFPELAGRGGNPELRAERMACRQEARSRGARGPEVRAAVLECLRARRPDLARIVECRRGARAQGLIPRTPEFRATVQACRRGA</sequence>
<protein>
    <recommendedName>
        <fullName evidence="4">UrcA family protein</fullName>
    </recommendedName>
</protein>
<organism evidence="2 3">
    <name type="scientific">Phreatobacter stygius</name>
    <dbReference type="NCBI Taxonomy" id="1940610"/>
    <lineage>
        <taxon>Bacteria</taxon>
        <taxon>Pseudomonadati</taxon>
        <taxon>Pseudomonadota</taxon>
        <taxon>Alphaproteobacteria</taxon>
        <taxon>Hyphomicrobiales</taxon>
        <taxon>Phreatobacteraceae</taxon>
        <taxon>Phreatobacter</taxon>
    </lineage>
</organism>
<evidence type="ECO:0000256" key="1">
    <source>
        <dbReference type="SAM" id="SignalP"/>
    </source>
</evidence>
<reference evidence="2 3" key="1">
    <citation type="submission" date="2019-04" db="EMBL/GenBank/DDBJ databases">
        <title>Phreatobacter aquaticus sp. nov.</title>
        <authorList>
            <person name="Choi A."/>
        </authorList>
    </citation>
    <scope>NUCLEOTIDE SEQUENCE [LARGE SCALE GENOMIC DNA]</scope>
    <source>
        <strain evidence="2 3">KCTC 52518</strain>
    </source>
</reference>
<evidence type="ECO:0000313" key="3">
    <source>
        <dbReference type="Proteomes" id="UP000298781"/>
    </source>
</evidence>
<accession>A0A4D7B5K6</accession>
<dbReference type="EMBL" id="CP039690">
    <property type="protein sequence ID" value="QCI68654.1"/>
    <property type="molecule type" value="Genomic_DNA"/>
</dbReference>
<name>A0A4D7B5K6_9HYPH</name>
<keyword evidence="1" id="KW-0732">Signal</keyword>
<keyword evidence="3" id="KW-1185">Reference proteome</keyword>
<dbReference type="Proteomes" id="UP000298781">
    <property type="component" value="Chromosome"/>
</dbReference>
<gene>
    <name evidence="2" type="ORF">E8M01_33150</name>
</gene>
<proteinExistence type="predicted"/>
<evidence type="ECO:0008006" key="4">
    <source>
        <dbReference type="Google" id="ProtNLM"/>
    </source>
</evidence>